<sequence length="80" mass="8456">DGQLHAVAYHRHPVFGVDVPATVPGVPSALLDPRQTWADVEAYDKTAAELAEQFVANFHKFADFATADILAGAPTVAVAV</sequence>
<dbReference type="Gene3D" id="3.90.228.20">
    <property type="match status" value="1"/>
</dbReference>
<evidence type="ECO:0000313" key="2">
    <source>
        <dbReference type="EMBL" id="SNR72526.1"/>
    </source>
</evidence>
<dbReference type="PANTHER" id="PTHR30031:SF0">
    <property type="entry name" value="PHOSPHOENOLPYRUVATE CARBOXYKINASE (ATP)"/>
    <property type="match status" value="1"/>
</dbReference>
<dbReference type="PANTHER" id="PTHR30031">
    <property type="entry name" value="PHOSPHOENOLPYRUVATE CARBOXYKINASE ATP"/>
    <property type="match status" value="1"/>
</dbReference>
<dbReference type="InterPro" id="IPR013035">
    <property type="entry name" value="PEP_carboxykinase_C"/>
</dbReference>
<evidence type="ECO:0000256" key="1">
    <source>
        <dbReference type="ARBA" id="ARBA00022793"/>
    </source>
</evidence>
<dbReference type="GO" id="GO:0004612">
    <property type="term" value="F:phosphoenolpyruvate carboxykinase (ATP) activity"/>
    <property type="evidence" value="ECO:0007669"/>
    <property type="project" value="InterPro"/>
</dbReference>
<dbReference type="GO" id="GO:0006094">
    <property type="term" value="P:gluconeogenesis"/>
    <property type="evidence" value="ECO:0007669"/>
    <property type="project" value="InterPro"/>
</dbReference>
<evidence type="ECO:0000313" key="3">
    <source>
        <dbReference type="Proteomes" id="UP000198310"/>
    </source>
</evidence>
<proteinExistence type="predicted"/>
<dbReference type="InterPro" id="IPR001272">
    <property type="entry name" value="PEP_carboxykinase_ATP"/>
</dbReference>
<keyword evidence="1" id="KW-0210">Decarboxylase</keyword>
<evidence type="ECO:0008006" key="4">
    <source>
        <dbReference type="Google" id="ProtNLM"/>
    </source>
</evidence>
<dbReference type="SUPFAM" id="SSF53795">
    <property type="entry name" value="PEP carboxykinase-like"/>
    <property type="match status" value="1"/>
</dbReference>
<name>A0A238YMN9_9BACT</name>
<dbReference type="GO" id="GO:0005524">
    <property type="term" value="F:ATP binding"/>
    <property type="evidence" value="ECO:0007669"/>
    <property type="project" value="InterPro"/>
</dbReference>
<accession>A0A238YMN9</accession>
<dbReference type="EMBL" id="FZNS01000005">
    <property type="protein sequence ID" value="SNR72526.1"/>
    <property type="molecule type" value="Genomic_DNA"/>
</dbReference>
<dbReference type="AlphaFoldDB" id="A0A238YMN9"/>
<organism evidence="2 3">
    <name type="scientific">Hymenobacter mucosus</name>
    <dbReference type="NCBI Taxonomy" id="1411120"/>
    <lineage>
        <taxon>Bacteria</taxon>
        <taxon>Pseudomonadati</taxon>
        <taxon>Bacteroidota</taxon>
        <taxon>Cytophagia</taxon>
        <taxon>Cytophagales</taxon>
        <taxon>Hymenobacteraceae</taxon>
        <taxon>Hymenobacter</taxon>
    </lineage>
</organism>
<dbReference type="Proteomes" id="UP000198310">
    <property type="component" value="Unassembled WGS sequence"/>
</dbReference>
<feature type="non-terminal residue" evidence="2">
    <location>
        <position position="1"/>
    </location>
</feature>
<keyword evidence="3" id="KW-1185">Reference proteome</keyword>
<protein>
    <recommendedName>
        <fullName evidence="4">Phosphoenolpyruvate carboxykinase (ATP)</fullName>
    </recommendedName>
</protein>
<keyword evidence="1" id="KW-0456">Lyase</keyword>
<dbReference type="GO" id="GO:0005829">
    <property type="term" value="C:cytosol"/>
    <property type="evidence" value="ECO:0007669"/>
    <property type="project" value="TreeGrafter"/>
</dbReference>
<reference evidence="3" key="1">
    <citation type="submission" date="2017-06" db="EMBL/GenBank/DDBJ databases">
        <authorList>
            <person name="Varghese N."/>
            <person name="Submissions S."/>
        </authorList>
    </citation>
    <scope>NUCLEOTIDE SEQUENCE [LARGE SCALE GENOMIC DNA]</scope>
    <source>
        <strain evidence="3">DSM 28041</strain>
    </source>
</reference>
<gene>
    <name evidence="2" type="ORF">SAMN06269173_105390</name>
</gene>